<name>A0A5B7YAX4_9ALTE</name>
<dbReference type="KEGG" id="salk:FBQ74_03710"/>
<dbReference type="OrthoDB" id="9805728at2"/>
<dbReference type="InterPro" id="IPR050114">
    <property type="entry name" value="UPF0173_UPF0282_UlaG_hydrolase"/>
</dbReference>
<dbReference type="Proteomes" id="UP000304912">
    <property type="component" value="Chromosome"/>
</dbReference>
<evidence type="ECO:0000256" key="2">
    <source>
        <dbReference type="SAM" id="SignalP"/>
    </source>
</evidence>
<dbReference type="SUPFAM" id="SSF56281">
    <property type="entry name" value="Metallo-hydrolase/oxidoreductase"/>
    <property type="match status" value="1"/>
</dbReference>
<evidence type="ECO:0000313" key="4">
    <source>
        <dbReference type="EMBL" id="QCZ92630.1"/>
    </source>
</evidence>
<evidence type="ECO:0000259" key="3">
    <source>
        <dbReference type="Pfam" id="PF12706"/>
    </source>
</evidence>
<proteinExistence type="predicted"/>
<evidence type="ECO:0000256" key="1">
    <source>
        <dbReference type="ARBA" id="ARBA00022801"/>
    </source>
</evidence>
<organism evidence="4 5">
    <name type="scientific">Salinimonas iocasae</name>
    <dbReference type="NCBI Taxonomy" id="2572577"/>
    <lineage>
        <taxon>Bacteria</taxon>
        <taxon>Pseudomonadati</taxon>
        <taxon>Pseudomonadota</taxon>
        <taxon>Gammaproteobacteria</taxon>
        <taxon>Alteromonadales</taxon>
        <taxon>Alteromonadaceae</taxon>
        <taxon>Alteromonas/Salinimonas group</taxon>
        <taxon>Salinimonas</taxon>
    </lineage>
</organism>
<dbReference type="PANTHER" id="PTHR43546">
    <property type="entry name" value="UPF0173 METAL-DEPENDENT HYDROLASE MJ1163-RELATED"/>
    <property type="match status" value="1"/>
</dbReference>
<sequence>MFKTAIIGSLILATVALPGKAQTEPALQDATHTIQHIRNATLKVTYGDTTFLVDPMLADKGAYPGFENTYRSDLRNPMVTLPMPVETLLKDVDAVIVTHTHLDHWDDAAQQHIAKDIPLFVQNTTDAGLIRSQGFTDVRVLSNEDSFSGVTLHKTGGQHGSDAIYSVPALAEILGNVMGVVFEASGYETTYIVGDTLWRSDVEHAIQQYQPGVIVLNTGAAEVTGFKDDPIIMGKQDTLRAHRAAPDATIVAVHMDAVNHMTVSRKELREYVEQEGIEKATKIPADGETLTFK</sequence>
<feature type="signal peptide" evidence="2">
    <location>
        <begin position="1"/>
        <end position="21"/>
    </location>
</feature>
<keyword evidence="1 4" id="KW-0378">Hydrolase</keyword>
<dbReference type="PANTHER" id="PTHR43546:SF9">
    <property type="entry name" value="L-ASCORBATE-6-PHOSPHATE LACTONASE ULAG-RELATED"/>
    <property type="match status" value="1"/>
</dbReference>
<evidence type="ECO:0000313" key="5">
    <source>
        <dbReference type="Proteomes" id="UP000304912"/>
    </source>
</evidence>
<gene>
    <name evidence="4" type="ORF">FBQ74_03710</name>
</gene>
<dbReference type="AlphaFoldDB" id="A0A5B7YAX4"/>
<dbReference type="Pfam" id="PF12706">
    <property type="entry name" value="Lactamase_B_2"/>
    <property type="match status" value="1"/>
</dbReference>
<dbReference type="InterPro" id="IPR036866">
    <property type="entry name" value="RibonucZ/Hydroxyglut_hydro"/>
</dbReference>
<dbReference type="InterPro" id="IPR001279">
    <property type="entry name" value="Metallo-B-lactamas"/>
</dbReference>
<keyword evidence="5" id="KW-1185">Reference proteome</keyword>
<reference evidence="4 5" key="1">
    <citation type="submission" date="2019-04" db="EMBL/GenBank/DDBJ databases">
        <title>Salinimonas iocasae sp. nov., a halophilic bacterium isolated from the outer tube casing of tubeworms in Okinawa Trough.</title>
        <authorList>
            <person name="Zhang H."/>
            <person name="Wang H."/>
            <person name="Li C."/>
        </authorList>
    </citation>
    <scope>NUCLEOTIDE SEQUENCE [LARGE SCALE GENOMIC DNA]</scope>
    <source>
        <strain evidence="4 5">KX18D6</strain>
    </source>
</reference>
<dbReference type="RefSeq" id="WP_139755382.1">
    <property type="nucleotide sequence ID" value="NZ_CP039852.1"/>
</dbReference>
<dbReference type="EMBL" id="CP039852">
    <property type="protein sequence ID" value="QCZ92630.1"/>
    <property type="molecule type" value="Genomic_DNA"/>
</dbReference>
<keyword evidence="2" id="KW-0732">Signal</keyword>
<dbReference type="Gene3D" id="3.60.15.10">
    <property type="entry name" value="Ribonuclease Z/Hydroxyacylglutathione hydrolase-like"/>
    <property type="match status" value="1"/>
</dbReference>
<protein>
    <submittedName>
        <fullName evidence="4">MBL fold metallo-hydrolase</fullName>
    </submittedName>
</protein>
<feature type="chain" id="PRO_5022789087" evidence="2">
    <location>
        <begin position="22"/>
        <end position="293"/>
    </location>
</feature>
<dbReference type="GO" id="GO:0016787">
    <property type="term" value="F:hydrolase activity"/>
    <property type="evidence" value="ECO:0007669"/>
    <property type="project" value="UniProtKB-KW"/>
</dbReference>
<feature type="domain" description="Metallo-beta-lactamase" evidence="3">
    <location>
        <begin position="50"/>
        <end position="255"/>
    </location>
</feature>
<accession>A0A5B7YAX4</accession>